<reference evidence="2 3" key="1">
    <citation type="submission" date="2011-04" db="EMBL/GenBank/DDBJ databases">
        <title>The Genome Sequence of Clostridium citroniae WAL-19142.</title>
        <authorList>
            <consortium name="The Broad Institute Genome Sequencing Platform"/>
            <person name="Earl A."/>
            <person name="Ward D."/>
            <person name="Feldgarden M."/>
            <person name="Gevers D."/>
            <person name="Warren Y.A."/>
            <person name="Tyrrell K.L."/>
            <person name="Citron D.M."/>
            <person name="Goldstein E.J."/>
            <person name="Daigneault M."/>
            <person name="Allen-Vercoe E."/>
            <person name="Young S.K."/>
            <person name="Zeng Q."/>
            <person name="Gargeya S."/>
            <person name="Fitzgerald M."/>
            <person name="Haas B."/>
            <person name="Abouelleil A."/>
            <person name="Alvarado L."/>
            <person name="Arachchi H.M."/>
            <person name="Berlin A."/>
            <person name="Brown A."/>
            <person name="Chapman S.B."/>
            <person name="Chen Z."/>
            <person name="Dunbar C."/>
            <person name="Freedman E."/>
            <person name="Gearin G."/>
            <person name="Gellesch M."/>
            <person name="Goldberg J."/>
            <person name="Griggs A."/>
            <person name="Gujja S."/>
            <person name="Heilman E.R."/>
            <person name="Heiman D."/>
            <person name="Howarth C."/>
            <person name="Larson L."/>
            <person name="Lui A."/>
            <person name="MacDonald P.J."/>
            <person name="Mehta T."/>
            <person name="Montmayeur A."/>
            <person name="Murphy C."/>
            <person name="Neiman D."/>
            <person name="Pearson M."/>
            <person name="Priest M."/>
            <person name="Roberts A."/>
            <person name="Saif S."/>
            <person name="Shea T."/>
            <person name="Shenoy N."/>
            <person name="Sisk P."/>
            <person name="Stolte C."/>
            <person name="Sykes S."/>
            <person name="White J."/>
            <person name="Yandava C."/>
            <person name="Wortman J."/>
            <person name="Nusbaum C."/>
            <person name="Birren B."/>
        </authorList>
    </citation>
    <scope>NUCLEOTIDE SEQUENCE [LARGE SCALE GENOMIC DNA]</scope>
    <source>
        <strain evidence="2 3">WAL-19142</strain>
    </source>
</reference>
<dbReference type="PATRIC" id="fig|742734.4.peg.2830"/>
<evidence type="ECO:0000313" key="3">
    <source>
        <dbReference type="Proteomes" id="UP000037392"/>
    </source>
</evidence>
<evidence type="ECO:0000313" key="2">
    <source>
        <dbReference type="EMBL" id="KMW19151.1"/>
    </source>
</evidence>
<organism evidence="2 3">
    <name type="scientific">[Clostridium] citroniae WAL-19142</name>
    <dbReference type="NCBI Taxonomy" id="742734"/>
    <lineage>
        <taxon>Bacteria</taxon>
        <taxon>Bacillati</taxon>
        <taxon>Bacillota</taxon>
        <taxon>Clostridia</taxon>
        <taxon>Lachnospirales</taxon>
        <taxon>Lachnospiraceae</taxon>
        <taxon>Enterocloster</taxon>
    </lineage>
</organism>
<feature type="transmembrane region" description="Helical" evidence="1">
    <location>
        <begin position="117"/>
        <end position="137"/>
    </location>
</feature>
<sequence>MRYIEWLVLFVIAACGTGLANLIGYGVGFGDSIPGLVVLIVISMVAVVLTKVLPLKLPIVAYCSIIGLLSASPISPVREFVIQAAANINFTAPFTMVGAFAGLAISDQLKTFISQGWKILIVGIFVMTGTFLGSCLWDQMLLTLAGVI</sequence>
<dbReference type="AlphaFoldDB" id="A0A0J9C424"/>
<keyword evidence="1" id="KW-0472">Membrane</keyword>
<gene>
    <name evidence="2" type="ORF">HMPREF9470_02636</name>
</gene>
<feature type="transmembrane region" description="Helical" evidence="1">
    <location>
        <begin position="57"/>
        <end position="74"/>
    </location>
</feature>
<dbReference type="Proteomes" id="UP000037392">
    <property type="component" value="Unassembled WGS sequence"/>
</dbReference>
<evidence type="ECO:0000256" key="1">
    <source>
        <dbReference type="SAM" id="Phobius"/>
    </source>
</evidence>
<evidence type="ECO:0008006" key="4">
    <source>
        <dbReference type="Google" id="ProtNLM"/>
    </source>
</evidence>
<keyword evidence="1" id="KW-1133">Transmembrane helix</keyword>
<accession>A0A0J9C424</accession>
<keyword evidence="1" id="KW-0812">Transmembrane</keyword>
<comment type="caution">
    <text evidence="2">The sequence shown here is derived from an EMBL/GenBank/DDBJ whole genome shotgun (WGS) entry which is preliminary data.</text>
</comment>
<dbReference type="RefSeq" id="WP_007865912.1">
    <property type="nucleotide sequence ID" value="NZ_KQ235878.1"/>
</dbReference>
<dbReference type="EMBL" id="ADLK01000021">
    <property type="protein sequence ID" value="KMW19151.1"/>
    <property type="molecule type" value="Genomic_DNA"/>
</dbReference>
<dbReference type="GeneID" id="93165291"/>
<feature type="transmembrane region" description="Helical" evidence="1">
    <location>
        <begin position="80"/>
        <end position="105"/>
    </location>
</feature>
<proteinExistence type="predicted"/>
<dbReference type="OrthoDB" id="6443879at2"/>
<name>A0A0J9C424_9FIRM</name>
<feature type="transmembrane region" description="Helical" evidence="1">
    <location>
        <begin position="7"/>
        <end position="27"/>
    </location>
</feature>
<feature type="transmembrane region" description="Helical" evidence="1">
    <location>
        <begin position="33"/>
        <end position="50"/>
    </location>
</feature>
<protein>
    <recommendedName>
        <fullName evidence="4">DUF340 domain-containing protein</fullName>
    </recommendedName>
</protein>